<dbReference type="CDD" id="cd02137">
    <property type="entry name" value="MhqN-like"/>
    <property type="match status" value="1"/>
</dbReference>
<dbReference type="AlphaFoldDB" id="A0A926NC06"/>
<dbReference type="Gene3D" id="3.40.109.10">
    <property type="entry name" value="NADH Oxidase"/>
    <property type="match status" value="1"/>
</dbReference>
<dbReference type="SUPFAM" id="SSF55469">
    <property type="entry name" value="FMN-dependent nitroreductase-like"/>
    <property type="match status" value="1"/>
</dbReference>
<comment type="similarity">
    <text evidence="1">Belongs to the nitroreductase family.</text>
</comment>
<evidence type="ECO:0000259" key="3">
    <source>
        <dbReference type="Pfam" id="PF00881"/>
    </source>
</evidence>
<dbReference type="GO" id="GO:0016491">
    <property type="term" value="F:oxidoreductase activity"/>
    <property type="evidence" value="ECO:0007669"/>
    <property type="project" value="UniProtKB-KW"/>
</dbReference>
<sequence>MSTAIEAMQERRSVKRYEDYVIPEQDLQDILAAAASAPSSWNLQHWRYLVITSKEMKEKILPIAYNQQQVVEASATIVMLGDLEANKTGTELFGYAVQQGMLTQEIHDSLLGQINGVYQIPQIARDEAILNTSLSAMQLMLAAKEKGYDTCPMGGFDKEAIVKALNIPDRYIPVMLITVGKAAEPARPAGRLPLERLVINESF</sequence>
<dbReference type="Proteomes" id="UP000661691">
    <property type="component" value="Unassembled WGS sequence"/>
</dbReference>
<protein>
    <submittedName>
        <fullName evidence="4">Nitroreductase family protein</fullName>
    </submittedName>
</protein>
<keyword evidence="5" id="KW-1185">Reference proteome</keyword>
<dbReference type="PANTHER" id="PTHR43673">
    <property type="entry name" value="NAD(P)H NITROREDUCTASE YDGI-RELATED"/>
    <property type="match status" value="1"/>
</dbReference>
<proteinExistence type="inferred from homology"/>
<evidence type="ECO:0000256" key="1">
    <source>
        <dbReference type="ARBA" id="ARBA00007118"/>
    </source>
</evidence>
<reference evidence="4" key="1">
    <citation type="submission" date="2020-09" db="EMBL/GenBank/DDBJ databases">
        <title>A novel bacterium of genus Hazenella, isolated from South China Sea.</title>
        <authorList>
            <person name="Huang H."/>
            <person name="Mo K."/>
            <person name="Hu Y."/>
        </authorList>
    </citation>
    <scope>NUCLEOTIDE SEQUENCE</scope>
    <source>
        <strain evidence="4">IB182357</strain>
    </source>
</reference>
<dbReference type="PANTHER" id="PTHR43673:SF3">
    <property type="entry name" value="NAD(P)H NITROREDUCTASE YODC-RELATED"/>
    <property type="match status" value="1"/>
</dbReference>
<evidence type="ECO:0000313" key="4">
    <source>
        <dbReference type="EMBL" id="MBD1370779.1"/>
    </source>
</evidence>
<feature type="domain" description="Nitroreductase" evidence="3">
    <location>
        <begin position="9"/>
        <end position="181"/>
    </location>
</feature>
<evidence type="ECO:0000256" key="2">
    <source>
        <dbReference type="ARBA" id="ARBA00023002"/>
    </source>
</evidence>
<keyword evidence="2" id="KW-0560">Oxidoreductase</keyword>
<organism evidence="4 5">
    <name type="scientific">Polycladospora coralii</name>
    <dbReference type="NCBI Taxonomy" id="2771432"/>
    <lineage>
        <taxon>Bacteria</taxon>
        <taxon>Bacillati</taxon>
        <taxon>Bacillota</taxon>
        <taxon>Bacilli</taxon>
        <taxon>Bacillales</taxon>
        <taxon>Thermoactinomycetaceae</taxon>
        <taxon>Polycladospora</taxon>
    </lineage>
</organism>
<gene>
    <name evidence="4" type="ORF">IC620_00190</name>
</gene>
<dbReference type="Pfam" id="PF00881">
    <property type="entry name" value="Nitroreductase"/>
    <property type="match status" value="1"/>
</dbReference>
<evidence type="ECO:0000313" key="5">
    <source>
        <dbReference type="Proteomes" id="UP000661691"/>
    </source>
</evidence>
<dbReference type="RefSeq" id="WP_191139309.1">
    <property type="nucleotide sequence ID" value="NZ_JACXAG020000002.1"/>
</dbReference>
<dbReference type="InterPro" id="IPR029479">
    <property type="entry name" value="Nitroreductase"/>
</dbReference>
<dbReference type="InterPro" id="IPR000415">
    <property type="entry name" value="Nitroreductase-like"/>
</dbReference>
<comment type="caution">
    <text evidence="4">The sequence shown here is derived from an EMBL/GenBank/DDBJ whole genome shotgun (WGS) entry which is preliminary data.</text>
</comment>
<dbReference type="EMBL" id="JACXAH010000001">
    <property type="protein sequence ID" value="MBD1370779.1"/>
    <property type="molecule type" value="Genomic_DNA"/>
</dbReference>
<accession>A0A926NC06</accession>
<name>A0A926NC06_9BACL</name>